<protein>
    <submittedName>
        <fullName evidence="3">SET domain-containing protein</fullName>
    </submittedName>
</protein>
<dbReference type="PANTHER" id="PTHR13271:SF137">
    <property type="entry name" value="SET DOMAIN-CONTAINING PROTEIN"/>
    <property type="match status" value="1"/>
</dbReference>
<evidence type="ECO:0000256" key="1">
    <source>
        <dbReference type="SAM" id="MobiDB-lite"/>
    </source>
</evidence>
<proteinExistence type="predicted"/>
<dbReference type="OrthoDB" id="341421at2759"/>
<organism evidence="3 4">
    <name type="scientific">Viridothelium virens</name>
    <name type="common">Speckled blister lichen</name>
    <name type="synonym">Trypethelium virens</name>
    <dbReference type="NCBI Taxonomy" id="1048519"/>
    <lineage>
        <taxon>Eukaryota</taxon>
        <taxon>Fungi</taxon>
        <taxon>Dikarya</taxon>
        <taxon>Ascomycota</taxon>
        <taxon>Pezizomycotina</taxon>
        <taxon>Dothideomycetes</taxon>
        <taxon>Dothideomycetes incertae sedis</taxon>
        <taxon>Trypetheliales</taxon>
        <taxon>Trypetheliaceae</taxon>
        <taxon>Viridothelium</taxon>
    </lineage>
</organism>
<dbReference type="InterPro" id="IPR050600">
    <property type="entry name" value="SETD3_SETD6_MTase"/>
</dbReference>
<dbReference type="PROSITE" id="PS50280">
    <property type="entry name" value="SET"/>
    <property type="match status" value="1"/>
</dbReference>
<dbReference type="AlphaFoldDB" id="A0A6A6GT79"/>
<accession>A0A6A6GT79</accession>
<dbReference type="InterPro" id="IPR001214">
    <property type="entry name" value="SET_dom"/>
</dbReference>
<evidence type="ECO:0000313" key="3">
    <source>
        <dbReference type="EMBL" id="KAF2228974.1"/>
    </source>
</evidence>
<evidence type="ECO:0000313" key="4">
    <source>
        <dbReference type="Proteomes" id="UP000800092"/>
    </source>
</evidence>
<dbReference type="Pfam" id="PF00856">
    <property type="entry name" value="SET"/>
    <property type="match status" value="1"/>
</dbReference>
<dbReference type="PANTHER" id="PTHR13271">
    <property type="entry name" value="UNCHARACTERIZED PUTATIVE METHYLTRANSFERASE"/>
    <property type="match status" value="1"/>
</dbReference>
<feature type="region of interest" description="Disordered" evidence="1">
    <location>
        <begin position="381"/>
        <end position="415"/>
    </location>
</feature>
<dbReference type="Gene3D" id="3.90.1410.10">
    <property type="entry name" value="set domain protein methyltransferase, domain 1"/>
    <property type="match status" value="1"/>
</dbReference>
<evidence type="ECO:0000259" key="2">
    <source>
        <dbReference type="PROSITE" id="PS50280"/>
    </source>
</evidence>
<name>A0A6A6GT79_VIRVR</name>
<keyword evidence="4" id="KW-1185">Reference proteome</keyword>
<dbReference type="InterPro" id="IPR046341">
    <property type="entry name" value="SET_dom_sf"/>
</dbReference>
<dbReference type="Proteomes" id="UP000800092">
    <property type="component" value="Unassembled WGS sequence"/>
</dbReference>
<dbReference type="SUPFAM" id="SSF82199">
    <property type="entry name" value="SET domain"/>
    <property type="match status" value="1"/>
</dbReference>
<dbReference type="EMBL" id="ML991881">
    <property type="protein sequence ID" value="KAF2228974.1"/>
    <property type="molecule type" value="Genomic_DNA"/>
</dbReference>
<sequence>MENSGVPGPDRLINWLLDHNASIQGIRPAVIPGSGLGLLAVHALEKGQIILSIPSSTLLTIDSPYLRKLRLPQKWTTHAKLAVTLTLWQDDPKSPLQEWRATLPKQTDLVESMPLVWPDGQHFLTPKAASHLEEQRKKLERDWNAAVSDAILADTSSTRKTFLYCWLLVNTRCFWWDYPALPKHSQKRRKLSQDPQECMALCPLMDLFNHSSQGCEVNFTKAGYTATCERDYAEGEQVCVSYGTFDNDFLLVDYGFILPHSHDPDIVSADAISLDHHILPRCTPHQLTLLKSTGYHSNYVLHSSSAPYVASSTSWQPCHRTEVALLLLSDSKESIWRAFVEGRAPQLQKGQREVVGQLLARVCEGLQEEAEDRLRSLKAFSSEDEGRKEENERVASTENIERGGEEKGIPPAAKKTLEMRWTQIRDVAARMVEDLRAS</sequence>
<feature type="compositionally biased region" description="Basic and acidic residues" evidence="1">
    <location>
        <begin position="384"/>
        <end position="408"/>
    </location>
</feature>
<feature type="domain" description="SET" evidence="2">
    <location>
        <begin position="24"/>
        <end position="243"/>
    </location>
</feature>
<gene>
    <name evidence="3" type="ORF">EV356DRAFT_456691</name>
</gene>
<dbReference type="GO" id="GO:0016279">
    <property type="term" value="F:protein-lysine N-methyltransferase activity"/>
    <property type="evidence" value="ECO:0007669"/>
    <property type="project" value="TreeGrafter"/>
</dbReference>
<reference evidence="3" key="1">
    <citation type="journal article" date="2020" name="Stud. Mycol.">
        <title>101 Dothideomycetes genomes: a test case for predicting lifestyles and emergence of pathogens.</title>
        <authorList>
            <person name="Haridas S."/>
            <person name="Albert R."/>
            <person name="Binder M."/>
            <person name="Bloem J."/>
            <person name="Labutti K."/>
            <person name="Salamov A."/>
            <person name="Andreopoulos B."/>
            <person name="Baker S."/>
            <person name="Barry K."/>
            <person name="Bills G."/>
            <person name="Bluhm B."/>
            <person name="Cannon C."/>
            <person name="Castanera R."/>
            <person name="Culley D."/>
            <person name="Daum C."/>
            <person name="Ezra D."/>
            <person name="Gonzalez J."/>
            <person name="Henrissat B."/>
            <person name="Kuo A."/>
            <person name="Liang C."/>
            <person name="Lipzen A."/>
            <person name="Lutzoni F."/>
            <person name="Magnuson J."/>
            <person name="Mondo S."/>
            <person name="Nolan M."/>
            <person name="Ohm R."/>
            <person name="Pangilinan J."/>
            <person name="Park H.-J."/>
            <person name="Ramirez L."/>
            <person name="Alfaro M."/>
            <person name="Sun H."/>
            <person name="Tritt A."/>
            <person name="Yoshinaga Y."/>
            <person name="Zwiers L.-H."/>
            <person name="Turgeon B."/>
            <person name="Goodwin S."/>
            <person name="Spatafora J."/>
            <person name="Crous P."/>
            <person name="Grigoriev I."/>
        </authorList>
    </citation>
    <scope>NUCLEOTIDE SEQUENCE</scope>
    <source>
        <strain evidence="3">Tuck. ex Michener</strain>
    </source>
</reference>